<protein>
    <submittedName>
        <fullName evidence="2">Uncharacterized protein</fullName>
    </submittedName>
</protein>
<reference evidence="2 3" key="1">
    <citation type="submission" date="2023-01" db="EMBL/GenBank/DDBJ databases">
        <title>Analysis of 21 Apiospora genomes using comparative genomics revels a genus with tremendous synthesis potential of carbohydrate active enzymes and secondary metabolites.</title>
        <authorList>
            <person name="Sorensen T."/>
        </authorList>
    </citation>
    <scope>NUCLEOTIDE SEQUENCE [LARGE SCALE GENOMIC DNA]</scope>
    <source>
        <strain evidence="2 3">CBS 20057</strain>
    </source>
</reference>
<evidence type="ECO:0000313" key="2">
    <source>
        <dbReference type="EMBL" id="KAK8035860.1"/>
    </source>
</evidence>
<dbReference type="Proteomes" id="UP001396898">
    <property type="component" value="Unassembled WGS sequence"/>
</dbReference>
<evidence type="ECO:0000256" key="1">
    <source>
        <dbReference type="SAM" id="MobiDB-lite"/>
    </source>
</evidence>
<feature type="compositionally biased region" description="Basic and acidic residues" evidence="1">
    <location>
        <begin position="43"/>
        <end position="57"/>
    </location>
</feature>
<accession>A0ABR1SNG2</accession>
<dbReference type="EMBL" id="JAQQWI010000005">
    <property type="protein sequence ID" value="KAK8035860.1"/>
    <property type="molecule type" value="Genomic_DNA"/>
</dbReference>
<comment type="caution">
    <text evidence="2">The sequence shown here is derived from an EMBL/GenBank/DDBJ whole genome shotgun (WGS) entry which is preliminary data.</text>
</comment>
<evidence type="ECO:0000313" key="3">
    <source>
        <dbReference type="Proteomes" id="UP001396898"/>
    </source>
</evidence>
<keyword evidence="3" id="KW-1185">Reference proteome</keyword>
<feature type="region of interest" description="Disordered" evidence="1">
    <location>
        <begin position="21"/>
        <end position="81"/>
    </location>
</feature>
<proteinExistence type="predicted"/>
<organism evidence="2 3">
    <name type="scientific">Apiospora marii</name>
    <dbReference type="NCBI Taxonomy" id="335849"/>
    <lineage>
        <taxon>Eukaryota</taxon>
        <taxon>Fungi</taxon>
        <taxon>Dikarya</taxon>
        <taxon>Ascomycota</taxon>
        <taxon>Pezizomycotina</taxon>
        <taxon>Sordariomycetes</taxon>
        <taxon>Xylariomycetidae</taxon>
        <taxon>Amphisphaeriales</taxon>
        <taxon>Apiosporaceae</taxon>
        <taxon>Apiospora</taxon>
    </lineage>
</organism>
<name>A0ABR1SNG2_9PEZI</name>
<gene>
    <name evidence="2" type="ORF">PG991_001933</name>
</gene>
<sequence length="81" mass="9036">MQSVHGLYKSAVRYKGRSLSKYPDYYGWKTPFDSSDKPFSAKGKAEDPVSTEDEKPATKKSRQVSKTAVNKESEGVKSTTK</sequence>